<feature type="region of interest" description="Disordered" evidence="4">
    <location>
        <begin position="1"/>
        <end position="30"/>
    </location>
</feature>
<keyword evidence="3" id="KW-0028">Amino-acid biosynthesis</keyword>
<evidence type="ECO:0000256" key="1">
    <source>
        <dbReference type="ARBA" id="ARBA00008911"/>
    </source>
</evidence>
<evidence type="ECO:0000313" key="6">
    <source>
        <dbReference type="Proteomes" id="UP001165590"/>
    </source>
</evidence>
<dbReference type="SUPFAM" id="SSF51569">
    <property type="entry name" value="Aldolase"/>
    <property type="match status" value="1"/>
</dbReference>
<dbReference type="EMBL" id="JAIFZO010000002">
    <property type="protein sequence ID" value="MCX4237665.1"/>
    <property type="molecule type" value="Genomic_DNA"/>
</dbReference>
<keyword evidence="6" id="KW-1185">Reference proteome</keyword>
<name>A0ABT3VCK7_9ACTN</name>
<keyword evidence="3" id="KW-0057">Aromatic amino acid biosynthesis</keyword>
<feature type="region of interest" description="Disordered" evidence="4">
    <location>
        <begin position="195"/>
        <end position="215"/>
    </location>
</feature>
<evidence type="ECO:0000256" key="2">
    <source>
        <dbReference type="ARBA" id="ARBA00022679"/>
    </source>
</evidence>
<dbReference type="Gene3D" id="3.20.20.70">
    <property type="entry name" value="Aldolase class I"/>
    <property type="match status" value="1"/>
</dbReference>
<evidence type="ECO:0000313" key="5">
    <source>
        <dbReference type="EMBL" id="MCX4237665.1"/>
    </source>
</evidence>
<reference evidence="5" key="1">
    <citation type="journal article" date="2022" name="bioRxiv">
        <title>Discovery and biosynthetic assessment of Streptomyces ortus sp nov. isolated from a deep-sea sponge.</title>
        <authorList>
            <person name="Williams S.E."/>
        </authorList>
    </citation>
    <scope>NUCLEOTIDE SEQUENCE</scope>
    <source>
        <strain evidence="5">A15ISP2-DRY2</strain>
    </source>
</reference>
<evidence type="ECO:0000256" key="3">
    <source>
        <dbReference type="RuleBase" id="RU363071"/>
    </source>
</evidence>
<comment type="similarity">
    <text evidence="1 3">Belongs to the class-II DAHP synthase family.</text>
</comment>
<dbReference type="InterPro" id="IPR002480">
    <property type="entry name" value="DAHP_synth_2"/>
</dbReference>
<dbReference type="Proteomes" id="UP001165590">
    <property type="component" value="Unassembled WGS sequence"/>
</dbReference>
<sequence length="374" mass="38301">MSPMPPWSPRAGAGAGAGTGAGTDAEAHPPLLWPGEAEELRGKLAAAARGEAFLLHAGSSTPPGAFPRTEHVTRQLTLLAQGVVVLSYALGVPVVPVAELHAPPAEGHTRHTGSAGPAAAPDIHQTAASAVALNLVRAFGGGVRPDVSWAHELNRAFVASSPERARYEPLTGRIGSALSFLHACAGRSAVLPRPAVSRPAPVDDSAPPPTGEPGGARWDLAGHLVWLHHSAGVGHVPAGAAAGTGNPVGVVVEADTTHDAVLTLIDRLDPERSAGRLTFLTRFGADRITDVLPELVQKVASTEAEVVWACDPWHRNRRDPAAVLAEAAAFVRLHRTLGTHAGGLHLPAHDGTAGLPGALDLVFALASTAPGRSG</sequence>
<dbReference type="InterPro" id="IPR013785">
    <property type="entry name" value="Aldolase_TIM"/>
</dbReference>
<comment type="catalytic activity">
    <reaction evidence="3">
        <text>D-erythrose 4-phosphate + phosphoenolpyruvate + H2O = 7-phospho-2-dehydro-3-deoxy-D-arabino-heptonate + phosphate</text>
        <dbReference type="Rhea" id="RHEA:14717"/>
        <dbReference type="ChEBI" id="CHEBI:15377"/>
        <dbReference type="ChEBI" id="CHEBI:16897"/>
        <dbReference type="ChEBI" id="CHEBI:43474"/>
        <dbReference type="ChEBI" id="CHEBI:58394"/>
        <dbReference type="ChEBI" id="CHEBI:58702"/>
        <dbReference type="EC" id="2.5.1.54"/>
    </reaction>
</comment>
<dbReference type="Pfam" id="PF01474">
    <property type="entry name" value="DAHP_synth_2"/>
    <property type="match status" value="2"/>
</dbReference>
<protein>
    <recommendedName>
        <fullName evidence="3">Phospho-2-dehydro-3-deoxyheptonate aldolase</fullName>
        <ecNumber evidence="3">2.5.1.54</ecNumber>
    </recommendedName>
</protein>
<proteinExistence type="inferred from homology"/>
<comment type="caution">
    <text evidence="5">The sequence shown here is derived from an EMBL/GenBank/DDBJ whole genome shotgun (WGS) entry which is preliminary data.</text>
</comment>
<dbReference type="RefSeq" id="WP_267030049.1">
    <property type="nucleotide sequence ID" value="NZ_JAIFZO010000002.1"/>
</dbReference>
<comment type="pathway">
    <text evidence="3">Metabolic intermediate biosynthesis; chorismate biosynthesis; chorismate from D-erythrose 4-phosphate and phosphoenolpyruvate: step 1/7.</text>
</comment>
<evidence type="ECO:0000256" key="4">
    <source>
        <dbReference type="SAM" id="MobiDB-lite"/>
    </source>
</evidence>
<accession>A0ABT3VCK7</accession>
<dbReference type="PANTHER" id="PTHR21337">
    <property type="entry name" value="PHOSPHO-2-DEHYDRO-3-DEOXYHEPTONATE ALDOLASE 1, 2"/>
    <property type="match status" value="1"/>
</dbReference>
<gene>
    <name evidence="5" type="ORF">K3769_33820</name>
</gene>
<dbReference type="EC" id="2.5.1.54" evidence="3"/>
<organism evidence="5 6">
    <name type="scientific">Streptomyces ortus</name>
    <dbReference type="NCBI Taxonomy" id="2867268"/>
    <lineage>
        <taxon>Bacteria</taxon>
        <taxon>Bacillati</taxon>
        <taxon>Actinomycetota</taxon>
        <taxon>Actinomycetes</taxon>
        <taxon>Kitasatosporales</taxon>
        <taxon>Streptomycetaceae</taxon>
        <taxon>Streptomyces</taxon>
    </lineage>
</organism>
<keyword evidence="2 3" id="KW-0808">Transferase</keyword>
<dbReference type="PANTHER" id="PTHR21337:SF0">
    <property type="entry name" value="PHOSPHO-2-DEHYDRO-3-DEOXYHEPTONATE ALDOLASE"/>
    <property type="match status" value="1"/>
</dbReference>